<reference evidence="2 3" key="1">
    <citation type="journal article" date="2022" name="Allergy">
        <title>Genome assembly and annotation of Periplaneta americana reveal a comprehensive cockroach allergen profile.</title>
        <authorList>
            <person name="Wang L."/>
            <person name="Xiong Q."/>
            <person name="Saelim N."/>
            <person name="Wang L."/>
            <person name="Nong W."/>
            <person name="Wan A.T."/>
            <person name="Shi M."/>
            <person name="Liu X."/>
            <person name="Cao Q."/>
            <person name="Hui J.H.L."/>
            <person name="Sookrung N."/>
            <person name="Leung T.F."/>
            <person name="Tungtrongchitr A."/>
            <person name="Tsui S.K.W."/>
        </authorList>
    </citation>
    <scope>NUCLEOTIDE SEQUENCE [LARGE SCALE GENOMIC DNA]</scope>
    <source>
        <strain evidence="2">PWHHKU_190912</strain>
    </source>
</reference>
<evidence type="ECO:0000313" key="2">
    <source>
        <dbReference type="EMBL" id="KAJ4441326.1"/>
    </source>
</evidence>
<evidence type="ECO:0008006" key="4">
    <source>
        <dbReference type="Google" id="ProtNLM"/>
    </source>
</evidence>
<keyword evidence="3" id="KW-1185">Reference proteome</keyword>
<evidence type="ECO:0000313" key="3">
    <source>
        <dbReference type="Proteomes" id="UP001148838"/>
    </source>
</evidence>
<name>A0ABQ8T4A0_PERAM</name>
<feature type="region of interest" description="Disordered" evidence="1">
    <location>
        <begin position="92"/>
        <end position="115"/>
    </location>
</feature>
<gene>
    <name evidence="2" type="ORF">ANN_11181</name>
</gene>
<feature type="region of interest" description="Disordered" evidence="1">
    <location>
        <begin position="53"/>
        <end position="73"/>
    </location>
</feature>
<sequence length="115" mass="12956">MFSKKLVKIQYARGRTARHCHQGLQEACGEAALPYRLVASWARAFRQGRESVLDMPRSGHHQSSLRRPTVARDALDRPPWISQSIVVVDQQRNPLPSRREGWPTPQTIGQTGGMA</sequence>
<proteinExistence type="predicted"/>
<dbReference type="Proteomes" id="UP001148838">
    <property type="component" value="Unassembled WGS sequence"/>
</dbReference>
<organism evidence="2 3">
    <name type="scientific">Periplaneta americana</name>
    <name type="common">American cockroach</name>
    <name type="synonym">Blatta americana</name>
    <dbReference type="NCBI Taxonomy" id="6978"/>
    <lineage>
        <taxon>Eukaryota</taxon>
        <taxon>Metazoa</taxon>
        <taxon>Ecdysozoa</taxon>
        <taxon>Arthropoda</taxon>
        <taxon>Hexapoda</taxon>
        <taxon>Insecta</taxon>
        <taxon>Pterygota</taxon>
        <taxon>Neoptera</taxon>
        <taxon>Polyneoptera</taxon>
        <taxon>Dictyoptera</taxon>
        <taxon>Blattodea</taxon>
        <taxon>Blattoidea</taxon>
        <taxon>Blattidae</taxon>
        <taxon>Blattinae</taxon>
        <taxon>Periplaneta</taxon>
    </lineage>
</organism>
<accession>A0ABQ8T4A0</accession>
<evidence type="ECO:0000256" key="1">
    <source>
        <dbReference type="SAM" id="MobiDB-lite"/>
    </source>
</evidence>
<comment type="caution">
    <text evidence="2">The sequence shown here is derived from an EMBL/GenBank/DDBJ whole genome shotgun (WGS) entry which is preliminary data.</text>
</comment>
<protein>
    <recommendedName>
        <fullName evidence="4">Mos1 transposase HTH domain-containing protein</fullName>
    </recommendedName>
</protein>
<dbReference type="EMBL" id="JAJSOF020000015">
    <property type="protein sequence ID" value="KAJ4441326.1"/>
    <property type="molecule type" value="Genomic_DNA"/>
</dbReference>